<evidence type="ECO:0000256" key="4">
    <source>
        <dbReference type="ARBA" id="ARBA00022490"/>
    </source>
</evidence>
<evidence type="ECO:0000256" key="8">
    <source>
        <dbReference type="SAM" id="MobiDB-lite"/>
    </source>
</evidence>
<dbReference type="GO" id="GO:0005880">
    <property type="term" value="C:nuclear microtubule"/>
    <property type="evidence" value="ECO:0007669"/>
    <property type="project" value="TreeGrafter"/>
</dbReference>
<keyword evidence="4" id="KW-0963">Cytoplasm</keyword>
<dbReference type="GO" id="GO:0008017">
    <property type="term" value="F:microtubule binding"/>
    <property type="evidence" value="ECO:0007669"/>
    <property type="project" value="TreeGrafter"/>
</dbReference>
<feature type="domain" description="TPX2 central" evidence="10">
    <location>
        <begin position="70"/>
        <end position="148"/>
    </location>
</feature>
<evidence type="ECO:0000313" key="11">
    <source>
        <dbReference type="EMBL" id="CAE6221147.1"/>
    </source>
</evidence>
<evidence type="ECO:0000256" key="2">
    <source>
        <dbReference type="ARBA" id="ARBA00004186"/>
    </source>
</evidence>
<accession>A0A8S2B246</accession>
<dbReference type="InterPro" id="IPR027330">
    <property type="entry name" value="TPX2_central_dom"/>
</dbReference>
<evidence type="ECO:0000256" key="6">
    <source>
        <dbReference type="ARBA" id="ARBA00023212"/>
    </source>
</evidence>
<dbReference type="Pfam" id="PF06886">
    <property type="entry name" value="TPX2"/>
    <property type="match status" value="1"/>
</dbReference>
<feature type="domain" description="TPX2 C-terminal" evidence="9">
    <location>
        <begin position="248"/>
        <end position="324"/>
    </location>
</feature>
<keyword evidence="12" id="KW-1185">Reference proteome</keyword>
<evidence type="ECO:0000259" key="10">
    <source>
        <dbReference type="Pfam" id="PF12214"/>
    </source>
</evidence>
<feature type="compositionally biased region" description="Basic and acidic residues" evidence="8">
    <location>
        <begin position="187"/>
        <end position="197"/>
    </location>
</feature>
<evidence type="ECO:0008006" key="13">
    <source>
        <dbReference type="Google" id="ProtNLM"/>
    </source>
</evidence>
<dbReference type="GO" id="GO:0030295">
    <property type="term" value="F:protein kinase activator activity"/>
    <property type="evidence" value="ECO:0007669"/>
    <property type="project" value="TreeGrafter"/>
</dbReference>
<reference evidence="11" key="1">
    <citation type="submission" date="2021-01" db="EMBL/GenBank/DDBJ databases">
        <authorList>
            <person name="Bezrukov I."/>
        </authorList>
    </citation>
    <scope>NUCLEOTIDE SEQUENCE</scope>
</reference>
<keyword evidence="6" id="KW-0206">Cytoskeleton</keyword>
<dbReference type="GO" id="GO:0005819">
    <property type="term" value="C:spindle"/>
    <property type="evidence" value="ECO:0007669"/>
    <property type="project" value="UniProtKB-SubCell"/>
</dbReference>
<feature type="compositionally biased region" description="Basic and acidic residues" evidence="8">
    <location>
        <begin position="207"/>
        <end position="227"/>
    </location>
</feature>
<proteinExistence type="inferred from homology"/>
<evidence type="ECO:0000256" key="7">
    <source>
        <dbReference type="ARBA" id="ARBA00023242"/>
    </source>
</evidence>
<protein>
    <recommendedName>
        <fullName evidence="13">TPX2 C-terminal domain-containing protein</fullName>
    </recommendedName>
</protein>
<evidence type="ECO:0000256" key="5">
    <source>
        <dbReference type="ARBA" id="ARBA00022701"/>
    </source>
</evidence>
<feature type="compositionally biased region" description="Polar residues" evidence="8">
    <location>
        <begin position="308"/>
        <end position="317"/>
    </location>
</feature>
<evidence type="ECO:0000313" key="12">
    <source>
        <dbReference type="Proteomes" id="UP000682877"/>
    </source>
</evidence>
<evidence type="ECO:0000256" key="1">
    <source>
        <dbReference type="ARBA" id="ARBA00004123"/>
    </source>
</evidence>
<dbReference type="PANTHER" id="PTHR14326:SF52">
    <property type="entry name" value="TPX2 C-TERMINAL DOMAIN-CONTAINING PROTEIN"/>
    <property type="match status" value="1"/>
</dbReference>
<evidence type="ECO:0000259" key="9">
    <source>
        <dbReference type="Pfam" id="PF06886"/>
    </source>
</evidence>
<dbReference type="EMBL" id="LR999458">
    <property type="protein sequence ID" value="CAE6221147.1"/>
    <property type="molecule type" value="Genomic_DNA"/>
</dbReference>
<feature type="region of interest" description="Disordered" evidence="8">
    <location>
        <begin position="168"/>
        <end position="239"/>
    </location>
</feature>
<gene>
    <name evidence="11" type="ORF">AARE701A_LOCUS20605</name>
</gene>
<keyword evidence="5" id="KW-0493">Microtubule</keyword>
<feature type="region of interest" description="Disordered" evidence="8">
    <location>
        <begin position="303"/>
        <end position="328"/>
    </location>
</feature>
<organism evidence="11 12">
    <name type="scientific">Arabidopsis arenosa</name>
    <name type="common">Sand rock-cress</name>
    <name type="synonym">Cardaminopsis arenosa</name>
    <dbReference type="NCBI Taxonomy" id="38785"/>
    <lineage>
        <taxon>Eukaryota</taxon>
        <taxon>Viridiplantae</taxon>
        <taxon>Streptophyta</taxon>
        <taxon>Embryophyta</taxon>
        <taxon>Tracheophyta</taxon>
        <taxon>Spermatophyta</taxon>
        <taxon>Magnoliopsida</taxon>
        <taxon>eudicotyledons</taxon>
        <taxon>Gunneridae</taxon>
        <taxon>Pentapetalae</taxon>
        <taxon>rosids</taxon>
        <taxon>malvids</taxon>
        <taxon>Brassicales</taxon>
        <taxon>Brassicaceae</taxon>
        <taxon>Camelineae</taxon>
        <taxon>Arabidopsis</taxon>
    </lineage>
</organism>
<keyword evidence="7" id="KW-0539">Nucleus</keyword>
<dbReference type="PANTHER" id="PTHR14326">
    <property type="entry name" value="TARGETING PROTEIN FOR XKLP2"/>
    <property type="match status" value="1"/>
</dbReference>
<dbReference type="GO" id="GO:0090307">
    <property type="term" value="P:mitotic spindle assembly"/>
    <property type="evidence" value="ECO:0007669"/>
    <property type="project" value="TreeGrafter"/>
</dbReference>
<dbReference type="AlphaFoldDB" id="A0A8S2B246"/>
<sequence>MLAKMLKFKAQPLNKKILAAPALPAPQRSTPHPPEFQEFHLETMAQASQHAETSSVVSTEMSKHNDWMPHLTEPKSPLLQTMLRARPSNAKTSNEIEQEELEKVPRFRARPLNQKISGSKGETGIYCNTKKHVTIPQELHFVTDERISRPNSVIDLFDKLSLNSDSCREKPLQRNTTPNPLLLRTEVPPKPEPKQCTKPEPFQLESLARHEQEMRKEMDERIRTQREKPKKSLQSTTIRRPLTEIQEFNLHVDHRAIERVDFDRKIKEKEMMYKRYREETEAAKMVEEERALKQLRRAMVPHARPVPNFNNPFLPQKSNKETTKPKSPKLRVIRRVGRRTMMMASHMR</sequence>
<feature type="domain" description="TPX2 central" evidence="10">
    <location>
        <begin position="3"/>
        <end position="58"/>
    </location>
</feature>
<dbReference type="GO" id="GO:0060236">
    <property type="term" value="P:regulation of mitotic spindle organization"/>
    <property type="evidence" value="ECO:0007669"/>
    <property type="project" value="InterPro"/>
</dbReference>
<comment type="subcellular location">
    <subcellularLocation>
        <location evidence="2">Cytoplasm</location>
        <location evidence="2">Cytoskeleton</location>
        <location evidence="2">Spindle</location>
    </subcellularLocation>
    <subcellularLocation>
        <location evidence="1">Nucleus</location>
    </subcellularLocation>
</comment>
<dbReference type="Proteomes" id="UP000682877">
    <property type="component" value="Chromosome 8"/>
</dbReference>
<evidence type="ECO:0000256" key="3">
    <source>
        <dbReference type="ARBA" id="ARBA00005885"/>
    </source>
</evidence>
<name>A0A8S2B246_ARAAE</name>
<dbReference type="InterPro" id="IPR027329">
    <property type="entry name" value="TPX2_C"/>
</dbReference>
<dbReference type="Pfam" id="PF12214">
    <property type="entry name" value="TPX2_importin"/>
    <property type="match status" value="2"/>
</dbReference>
<comment type="similarity">
    <text evidence="3">Belongs to the TPX2 family.</text>
</comment>
<dbReference type="InterPro" id="IPR009675">
    <property type="entry name" value="TPX2_fam"/>
</dbReference>